<dbReference type="PANTHER" id="PTHR10309">
    <property type="entry name" value="MANNOSE-6-PHOSPHATE ISOMERASE"/>
    <property type="match status" value="1"/>
</dbReference>
<dbReference type="PRINTS" id="PR00714">
    <property type="entry name" value="MAN6PISMRASE"/>
</dbReference>
<evidence type="ECO:0000256" key="2">
    <source>
        <dbReference type="ARBA" id="ARBA00010772"/>
    </source>
</evidence>
<gene>
    <name evidence="10" type="primary">manA</name>
    <name evidence="10" type="ORF">JAV76_06310</name>
</gene>
<dbReference type="GO" id="GO:0009298">
    <property type="term" value="P:GDP-mannose biosynthetic process"/>
    <property type="evidence" value="ECO:0007669"/>
    <property type="project" value="InterPro"/>
</dbReference>
<dbReference type="NCBIfam" id="TIGR00218">
    <property type="entry name" value="manA"/>
    <property type="match status" value="1"/>
</dbReference>
<dbReference type="EC" id="5.3.1.8" evidence="3"/>
<evidence type="ECO:0000256" key="6">
    <source>
        <dbReference type="ARBA" id="ARBA00023235"/>
    </source>
</evidence>
<dbReference type="Proteomes" id="UP000602087">
    <property type="component" value="Unassembled WGS sequence"/>
</dbReference>
<dbReference type="InterPro" id="IPR046457">
    <property type="entry name" value="PMI_typeI_cat"/>
</dbReference>
<dbReference type="GO" id="GO:0005975">
    <property type="term" value="P:carbohydrate metabolic process"/>
    <property type="evidence" value="ECO:0007669"/>
    <property type="project" value="InterPro"/>
</dbReference>
<dbReference type="InterPro" id="IPR018050">
    <property type="entry name" value="Pmannose_isomerase-type1_CS"/>
</dbReference>
<comment type="caution">
    <text evidence="10">The sequence shown here is derived from an EMBL/GenBank/DDBJ whole genome shotgun (WGS) entry which is preliminary data.</text>
</comment>
<dbReference type="SUPFAM" id="SSF51182">
    <property type="entry name" value="RmlC-like cupins"/>
    <property type="match status" value="1"/>
</dbReference>
<dbReference type="InterPro" id="IPR001250">
    <property type="entry name" value="Man6P_Isoase-1"/>
</dbReference>
<evidence type="ECO:0000256" key="8">
    <source>
        <dbReference type="PIRSR" id="PIRSR001480-2"/>
    </source>
</evidence>
<dbReference type="InterPro" id="IPR011051">
    <property type="entry name" value="RmlC_Cupin_sf"/>
</dbReference>
<evidence type="ECO:0000313" key="10">
    <source>
        <dbReference type="EMBL" id="MBI9114625.1"/>
    </source>
</evidence>
<comment type="similarity">
    <text evidence="2">Belongs to the mannose-6-phosphate isomerase type 1 family.</text>
</comment>
<dbReference type="InterPro" id="IPR014710">
    <property type="entry name" value="RmlC-like_jellyroll"/>
</dbReference>
<reference evidence="10" key="1">
    <citation type="submission" date="2020-12" db="EMBL/GenBank/DDBJ databases">
        <title>Sanguibacter suaedae sp. nov., isolated from Suaeda aralocaspica.</title>
        <authorList>
            <person name="Ma Q."/>
        </authorList>
    </citation>
    <scope>NUCLEOTIDE SEQUENCE</scope>
    <source>
        <strain evidence="10">YZGR15</strain>
    </source>
</reference>
<organism evidence="10 11">
    <name type="scientific">Sanguibacter suaedae</name>
    <dbReference type="NCBI Taxonomy" id="2795737"/>
    <lineage>
        <taxon>Bacteria</taxon>
        <taxon>Bacillati</taxon>
        <taxon>Actinomycetota</taxon>
        <taxon>Actinomycetes</taxon>
        <taxon>Micrococcales</taxon>
        <taxon>Sanguibacteraceae</taxon>
        <taxon>Sanguibacter</taxon>
    </lineage>
</organism>
<evidence type="ECO:0000256" key="1">
    <source>
        <dbReference type="ARBA" id="ARBA00000757"/>
    </source>
</evidence>
<dbReference type="GO" id="GO:0004476">
    <property type="term" value="F:mannose-6-phosphate isomerase activity"/>
    <property type="evidence" value="ECO:0007669"/>
    <property type="project" value="UniProtKB-EC"/>
</dbReference>
<dbReference type="EMBL" id="JAEINH010000004">
    <property type="protein sequence ID" value="MBI9114625.1"/>
    <property type="molecule type" value="Genomic_DNA"/>
</dbReference>
<comment type="catalytic activity">
    <reaction evidence="1">
        <text>D-mannose 6-phosphate = D-fructose 6-phosphate</text>
        <dbReference type="Rhea" id="RHEA:12356"/>
        <dbReference type="ChEBI" id="CHEBI:58735"/>
        <dbReference type="ChEBI" id="CHEBI:61527"/>
        <dbReference type="EC" id="5.3.1.8"/>
    </reaction>
</comment>
<dbReference type="InterPro" id="IPR016305">
    <property type="entry name" value="Mannose-6-P_Isomerase"/>
</dbReference>
<dbReference type="PIRSF" id="PIRSF001480">
    <property type="entry name" value="Mannose-6-phosphate_isomerase"/>
    <property type="match status" value="1"/>
</dbReference>
<feature type="binding site" evidence="8">
    <location>
        <position position="146"/>
    </location>
    <ligand>
        <name>Zn(2+)</name>
        <dbReference type="ChEBI" id="CHEBI:29105"/>
    </ligand>
</feature>
<feature type="binding site" evidence="8">
    <location>
        <position position="111"/>
    </location>
    <ligand>
        <name>Zn(2+)</name>
        <dbReference type="ChEBI" id="CHEBI:29105"/>
    </ligand>
</feature>
<feature type="binding site" evidence="8">
    <location>
        <position position="109"/>
    </location>
    <ligand>
        <name>Zn(2+)</name>
        <dbReference type="ChEBI" id="CHEBI:29105"/>
    </ligand>
</feature>
<dbReference type="Gene3D" id="2.60.120.10">
    <property type="entry name" value="Jelly Rolls"/>
    <property type="match status" value="2"/>
</dbReference>
<feature type="domain" description="Phosphomannose isomerase type I catalytic" evidence="9">
    <location>
        <begin position="11"/>
        <end position="161"/>
    </location>
</feature>
<keyword evidence="6 10" id="KW-0413">Isomerase</keyword>
<sequence length="409" mass="43039">MADLGGTSRAYRLTNGVQNYAWGSPTAIPDLLGVPADGRPVAEMWLGAHAGLPSSCSPCDSEDATPVALSDLLRSAPDALLGRAVVEEYGPRLPYLLKVLAADRPLSLQVHPAPHVARAGFSRENAAGVPVDSPDRNYKDDQHKPEMLLALTPFEGLCGFRRPARALQLLDGLDGDCVGRMRDELTASPDARGVRRAFEVALAARGTDCAEDVARTAASVRARIARGEFRSRGDRTAVELAEHHPGDPGALVSLMLNRVSLAPGEAVFLAAGEVHAYLSGVGVEVMASSDNVLRAGLTPKRVDIEALLGCASYVPRPPVRPVLRAEPGGLTRYVAPAQEFSLLYGRVAGEAVVTHTGPRILLCLDGQVELSNLAGSLGRVGRGESVFVAHDAGHVTVQGEGTVVVAFVP</sequence>
<evidence type="ECO:0000256" key="4">
    <source>
        <dbReference type="ARBA" id="ARBA00022723"/>
    </source>
</evidence>
<evidence type="ECO:0000256" key="7">
    <source>
        <dbReference type="PIRSR" id="PIRSR001480-1"/>
    </source>
</evidence>
<evidence type="ECO:0000313" key="11">
    <source>
        <dbReference type="Proteomes" id="UP000602087"/>
    </source>
</evidence>
<dbReference type="AlphaFoldDB" id="A0A934M9I5"/>
<dbReference type="Gene3D" id="1.10.441.10">
    <property type="entry name" value="Phosphomannose Isomerase, domain 2"/>
    <property type="match status" value="1"/>
</dbReference>
<keyword evidence="4 8" id="KW-0479">Metal-binding</keyword>
<evidence type="ECO:0000256" key="3">
    <source>
        <dbReference type="ARBA" id="ARBA00011956"/>
    </source>
</evidence>
<protein>
    <recommendedName>
        <fullName evidence="3">mannose-6-phosphate isomerase</fullName>
        <ecNumber evidence="3">5.3.1.8</ecNumber>
    </recommendedName>
</protein>
<dbReference type="RefSeq" id="WP_198733187.1">
    <property type="nucleotide sequence ID" value="NZ_JAEINH010000004.1"/>
</dbReference>
<feature type="active site" evidence="7">
    <location>
        <position position="294"/>
    </location>
</feature>
<dbReference type="PROSITE" id="PS00966">
    <property type="entry name" value="PMI_I_2"/>
    <property type="match status" value="1"/>
</dbReference>
<name>A0A934M9I5_9MICO</name>
<dbReference type="PANTHER" id="PTHR10309:SF0">
    <property type="entry name" value="MANNOSE-6-PHOSPHATE ISOMERASE"/>
    <property type="match status" value="1"/>
</dbReference>
<comment type="cofactor">
    <cofactor evidence="8">
        <name>Zn(2+)</name>
        <dbReference type="ChEBI" id="CHEBI:29105"/>
    </cofactor>
    <text evidence="8">Binds 1 zinc ion per subunit.</text>
</comment>
<evidence type="ECO:0000256" key="5">
    <source>
        <dbReference type="ARBA" id="ARBA00022833"/>
    </source>
</evidence>
<dbReference type="GO" id="GO:0008270">
    <property type="term" value="F:zinc ion binding"/>
    <property type="evidence" value="ECO:0007669"/>
    <property type="project" value="InterPro"/>
</dbReference>
<feature type="binding site" evidence="8">
    <location>
        <position position="275"/>
    </location>
    <ligand>
        <name>Zn(2+)</name>
        <dbReference type="ChEBI" id="CHEBI:29105"/>
    </ligand>
</feature>
<keyword evidence="11" id="KW-1185">Reference proteome</keyword>
<dbReference type="CDD" id="cd07011">
    <property type="entry name" value="cupin_PMI_type_I_N"/>
    <property type="match status" value="1"/>
</dbReference>
<accession>A0A934M9I5</accession>
<proteinExistence type="inferred from homology"/>
<keyword evidence="5 8" id="KW-0862">Zinc</keyword>
<dbReference type="GO" id="GO:0005829">
    <property type="term" value="C:cytosol"/>
    <property type="evidence" value="ECO:0007669"/>
    <property type="project" value="TreeGrafter"/>
</dbReference>
<dbReference type="Pfam" id="PF20511">
    <property type="entry name" value="PMI_typeI_cat"/>
    <property type="match status" value="1"/>
</dbReference>
<evidence type="ECO:0000259" key="9">
    <source>
        <dbReference type="Pfam" id="PF20511"/>
    </source>
</evidence>